<evidence type="ECO:0000313" key="1">
    <source>
        <dbReference type="EMBL" id="KKO80197.1"/>
    </source>
</evidence>
<evidence type="ECO:0000313" key="2">
    <source>
        <dbReference type="Proteomes" id="UP000034245"/>
    </source>
</evidence>
<keyword evidence="2" id="KW-1185">Reference proteome</keyword>
<name>A0ACC4UAZ2_9CORY</name>
<gene>
    <name evidence="1" type="ORF">WU87_05305</name>
</gene>
<dbReference type="EMBL" id="LAYQ01000012">
    <property type="protein sequence ID" value="KKO80197.1"/>
    <property type="molecule type" value="Genomic_DNA"/>
</dbReference>
<protein>
    <submittedName>
        <fullName evidence="1">Uncharacterized protein</fullName>
    </submittedName>
</protein>
<accession>A0ACC4UAZ2</accession>
<organism evidence="1 2">
    <name type="scientific">Corynebacterium minutissimum</name>
    <dbReference type="NCBI Taxonomy" id="38301"/>
    <lineage>
        <taxon>Bacteria</taxon>
        <taxon>Bacillati</taxon>
        <taxon>Actinomycetota</taxon>
        <taxon>Actinomycetes</taxon>
        <taxon>Mycobacteriales</taxon>
        <taxon>Corynebacteriaceae</taxon>
        <taxon>Corynebacterium</taxon>
    </lineage>
</organism>
<comment type="caution">
    <text evidence="1">The sequence shown here is derived from an EMBL/GenBank/DDBJ whole genome shotgun (WGS) entry which is preliminary data.</text>
</comment>
<sequence>MKAPIAVARARQSRRTKKTARKTAGVSLIAIAMPVSTPRHGERGLSSRQSTTTAAVSRRFTWPKLKFSVIGSVSAQASSAHVAHQSGRSTSQHREITA</sequence>
<reference evidence="1" key="1">
    <citation type="submission" date="2015-04" db="EMBL/GenBank/DDBJ databases">
        <title>Draft Genome Sequences of Three Species of Emerging Human-Pathogenic Corynebacteria.</title>
        <authorList>
            <person name="Pacheco L.G."/>
            <person name="Mattos-Guaraldi A.L."/>
            <person name="Santos C.S."/>
            <person name="Veras A.O."/>
            <person name="Guimaraes L.C."/>
            <person name="Abreu V."/>
            <person name="Pereira F.L."/>
            <person name="Soares S.C."/>
            <person name="Dorella F.A."/>
            <person name="Carvalho A.F."/>
            <person name="Leal C.G."/>
            <person name="Figueiredo H.C."/>
            <person name="Ramos J.N."/>
            <person name="Vieira V."/>
            <person name="Farfour E."/>
            <person name="Guiso N."/>
            <person name="Hirata R.Jr."/>
            <person name="Ramos R.T."/>
            <person name="Azevedo V."/>
            <person name="Silva A."/>
        </authorList>
    </citation>
    <scope>NUCLEOTIDE SEQUENCE</scope>
    <source>
        <strain evidence="1">1941</strain>
    </source>
</reference>
<proteinExistence type="predicted"/>
<dbReference type="Proteomes" id="UP000034245">
    <property type="component" value="Unassembled WGS sequence"/>
</dbReference>